<keyword evidence="2" id="KW-0560">Oxidoreductase</keyword>
<dbReference type="InterPro" id="IPR057326">
    <property type="entry name" value="KR_dom"/>
</dbReference>
<dbReference type="RefSeq" id="WP_092080787.1">
    <property type="nucleotide sequence ID" value="NZ_FOYI01000007.1"/>
</dbReference>
<dbReference type="OrthoDB" id="9804774at2"/>
<dbReference type="InterPro" id="IPR002347">
    <property type="entry name" value="SDR_fam"/>
</dbReference>
<reference evidence="4 5" key="1">
    <citation type="submission" date="2016-10" db="EMBL/GenBank/DDBJ databases">
        <authorList>
            <person name="de Groot N.N."/>
        </authorList>
    </citation>
    <scope>NUCLEOTIDE SEQUENCE [LARGE SCALE GENOMIC DNA]</scope>
    <source>
        <strain evidence="5">KMM 9023,NRIC 0796,JCM 17311,KCTC 23692</strain>
    </source>
</reference>
<dbReference type="PROSITE" id="PS00061">
    <property type="entry name" value="ADH_SHORT"/>
    <property type="match status" value="1"/>
</dbReference>
<dbReference type="PRINTS" id="PR00081">
    <property type="entry name" value="GDHRDH"/>
</dbReference>
<dbReference type="STRING" id="871652.SAMN04515673_10744"/>
<evidence type="ECO:0000256" key="2">
    <source>
        <dbReference type="ARBA" id="ARBA00023002"/>
    </source>
</evidence>
<evidence type="ECO:0000256" key="1">
    <source>
        <dbReference type="ARBA" id="ARBA00006484"/>
    </source>
</evidence>
<comment type="similarity">
    <text evidence="1">Belongs to the short-chain dehydrogenases/reductases (SDR) family.</text>
</comment>
<name>A0A1I6E3I3_9RHOB</name>
<dbReference type="PANTHER" id="PTHR42879:SF2">
    <property type="entry name" value="3-OXOACYL-[ACYL-CARRIER-PROTEIN] REDUCTASE FABG"/>
    <property type="match status" value="1"/>
</dbReference>
<dbReference type="Pfam" id="PF13561">
    <property type="entry name" value="adh_short_C2"/>
    <property type="match status" value="1"/>
</dbReference>
<dbReference type="Gene3D" id="3.40.50.720">
    <property type="entry name" value="NAD(P)-binding Rossmann-like Domain"/>
    <property type="match status" value="1"/>
</dbReference>
<dbReference type="GO" id="GO:0032787">
    <property type="term" value="P:monocarboxylic acid metabolic process"/>
    <property type="evidence" value="ECO:0007669"/>
    <property type="project" value="UniProtKB-ARBA"/>
</dbReference>
<dbReference type="Proteomes" id="UP000199302">
    <property type="component" value="Unassembled WGS sequence"/>
</dbReference>
<dbReference type="FunFam" id="3.40.50.720:FF:000173">
    <property type="entry name" value="3-oxoacyl-[acyl-carrier protein] reductase"/>
    <property type="match status" value="1"/>
</dbReference>
<dbReference type="PRINTS" id="PR00080">
    <property type="entry name" value="SDRFAMILY"/>
</dbReference>
<sequence>MTRKLDGRTALITGGASGIGLAIATLFAREGAKVGVLDLAPNMPDTAASELNATGGHWAYASCDVSDAEAVTEATTTLAGALGPAGIVVNCAGIDVIAPLEEVDLALWNRMLAVHLTGTFLVTQACLPAMRDMGWGRVINLSSQLGHRGAPGMVPYCAAKAGVMGFTKALAYEVAPDGITANTLNPGPIDTPLVASLPQEVVGAIVSELPLGRLGTVAEVAGSALLLASPEGAFYTGASLNMNGGHVML</sequence>
<accession>A0A1I6E3I3</accession>
<dbReference type="PANTHER" id="PTHR42879">
    <property type="entry name" value="3-OXOACYL-(ACYL-CARRIER-PROTEIN) REDUCTASE"/>
    <property type="match status" value="1"/>
</dbReference>
<dbReference type="InterPro" id="IPR036291">
    <property type="entry name" value="NAD(P)-bd_dom_sf"/>
</dbReference>
<feature type="domain" description="Ketoreductase" evidence="3">
    <location>
        <begin position="8"/>
        <end position="192"/>
    </location>
</feature>
<organism evidence="4 5">
    <name type="scientific">Poseidonocella sedimentorum</name>
    <dbReference type="NCBI Taxonomy" id="871652"/>
    <lineage>
        <taxon>Bacteria</taxon>
        <taxon>Pseudomonadati</taxon>
        <taxon>Pseudomonadota</taxon>
        <taxon>Alphaproteobacteria</taxon>
        <taxon>Rhodobacterales</taxon>
        <taxon>Roseobacteraceae</taxon>
        <taxon>Poseidonocella</taxon>
    </lineage>
</organism>
<evidence type="ECO:0000313" key="4">
    <source>
        <dbReference type="EMBL" id="SFR12295.1"/>
    </source>
</evidence>
<proteinExistence type="inferred from homology"/>
<dbReference type="InterPro" id="IPR020904">
    <property type="entry name" value="Sc_DH/Rdtase_CS"/>
</dbReference>
<evidence type="ECO:0000313" key="5">
    <source>
        <dbReference type="Proteomes" id="UP000199302"/>
    </source>
</evidence>
<dbReference type="SMART" id="SM00822">
    <property type="entry name" value="PKS_KR"/>
    <property type="match status" value="1"/>
</dbReference>
<protein>
    <submittedName>
        <fullName evidence="4">3-oxoacyl-[acyl-carrier protein] reductase</fullName>
    </submittedName>
</protein>
<keyword evidence="5" id="KW-1185">Reference proteome</keyword>
<dbReference type="AlphaFoldDB" id="A0A1I6E3I3"/>
<dbReference type="InterPro" id="IPR050259">
    <property type="entry name" value="SDR"/>
</dbReference>
<dbReference type="GO" id="GO:0016491">
    <property type="term" value="F:oxidoreductase activity"/>
    <property type="evidence" value="ECO:0007669"/>
    <property type="project" value="UniProtKB-KW"/>
</dbReference>
<dbReference type="EMBL" id="FOYI01000007">
    <property type="protein sequence ID" value="SFR12295.1"/>
    <property type="molecule type" value="Genomic_DNA"/>
</dbReference>
<dbReference type="SUPFAM" id="SSF51735">
    <property type="entry name" value="NAD(P)-binding Rossmann-fold domains"/>
    <property type="match status" value="1"/>
</dbReference>
<evidence type="ECO:0000259" key="3">
    <source>
        <dbReference type="SMART" id="SM00822"/>
    </source>
</evidence>
<gene>
    <name evidence="4" type="ORF">SAMN04515673_10744</name>
</gene>